<sequence>MKQVKIRAAFFLSILLLAGCADKIEVEEEGFVLVIGVDLPEDGGTGYDITFQMADPQAGNPGSQPGSTEFKTVIIRVPDLIAARDMLNVSETRNINFYHTKAMIISEDLARSDQFLEVLSTIARDTQSRRDMNLLISKERANKFLNNNDPAFEASPHKYYDFVTRRWENNSLVPRATLHTIIHDTEADAGLALAIYATTEEDVNLKTNEDNYYPGELLKKGGTPVQIIGAAAFRDGKMVGALTGEAVRARAMLTEHLQPKEVTFTFPDPLNEEFRVTGKLTNTKTKVKVDVSKPAPDITVDVWLSVKILGIPSMINYVEDSQKQEVLDDSLEKRFKERADELVEKTQTELKAEAFNWSLAARKKFFTVKEYQEYDWMHSYPDAKVTIKVHTNIESFGKILRPRSKEAIID</sequence>
<dbReference type="PANTHER" id="PTHR35789">
    <property type="entry name" value="SPORE GERMINATION PROTEIN B3"/>
    <property type="match status" value="1"/>
</dbReference>
<reference evidence="11 12" key="1">
    <citation type="submission" date="2019-08" db="EMBL/GenBank/DDBJ databases">
        <title>Bacillus genomes from the desert of Cuatro Cienegas, Coahuila.</title>
        <authorList>
            <person name="Olmedo-Alvarez G."/>
        </authorList>
    </citation>
    <scope>NUCLEOTIDE SEQUENCE [LARGE SCALE GENOMIC DNA]</scope>
    <source>
        <strain evidence="11 12">CH128b_4D</strain>
    </source>
</reference>
<evidence type="ECO:0000256" key="3">
    <source>
        <dbReference type="ARBA" id="ARBA00022544"/>
    </source>
</evidence>
<feature type="signal peptide" evidence="8">
    <location>
        <begin position="1"/>
        <end position="23"/>
    </location>
</feature>
<comment type="caution">
    <text evidence="11">The sequence shown here is derived from an EMBL/GenBank/DDBJ whole genome shotgun (WGS) entry which is preliminary data.</text>
</comment>
<evidence type="ECO:0000256" key="1">
    <source>
        <dbReference type="ARBA" id="ARBA00004635"/>
    </source>
</evidence>
<evidence type="ECO:0000256" key="7">
    <source>
        <dbReference type="ARBA" id="ARBA00023288"/>
    </source>
</evidence>
<dbReference type="AlphaFoldDB" id="A0A5D4MC36"/>
<dbReference type="Gene3D" id="3.30.300.210">
    <property type="entry name" value="Nutrient germinant receptor protein C, domain 3"/>
    <property type="match status" value="1"/>
</dbReference>
<evidence type="ECO:0000313" key="12">
    <source>
        <dbReference type="Proteomes" id="UP000325182"/>
    </source>
</evidence>
<feature type="domain" description="Spore germination protein N-terminal" evidence="10">
    <location>
        <begin position="22"/>
        <end position="188"/>
    </location>
</feature>
<dbReference type="InterPro" id="IPR038501">
    <property type="entry name" value="Spore_GerAC_C_sf"/>
</dbReference>
<feature type="chain" id="PRO_5039429314" evidence="8">
    <location>
        <begin position="24"/>
        <end position="410"/>
    </location>
</feature>
<keyword evidence="4 8" id="KW-0732">Signal</keyword>
<comment type="subcellular location">
    <subcellularLocation>
        <location evidence="1">Membrane</location>
        <topology evidence="1">Lipid-anchor</topology>
    </subcellularLocation>
</comment>
<keyword evidence="6" id="KW-0564">Palmitate</keyword>
<dbReference type="InterPro" id="IPR057336">
    <property type="entry name" value="GerAC_N"/>
</dbReference>
<evidence type="ECO:0000256" key="8">
    <source>
        <dbReference type="SAM" id="SignalP"/>
    </source>
</evidence>
<dbReference type="GO" id="GO:0009847">
    <property type="term" value="P:spore germination"/>
    <property type="evidence" value="ECO:0007669"/>
    <property type="project" value="InterPro"/>
</dbReference>
<keyword evidence="5" id="KW-0472">Membrane</keyword>
<dbReference type="InterPro" id="IPR008844">
    <property type="entry name" value="Spore_GerAC-like"/>
</dbReference>
<dbReference type="InterPro" id="IPR046953">
    <property type="entry name" value="Spore_GerAC-like_C"/>
</dbReference>
<dbReference type="Pfam" id="PF25198">
    <property type="entry name" value="Spore_GerAC_N"/>
    <property type="match status" value="1"/>
</dbReference>
<comment type="similarity">
    <text evidence="2">Belongs to the GerABKC lipoprotein family.</text>
</comment>
<dbReference type="NCBIfam" id="TIGR02887">
    <property type="entry name" value="spore_ger_x_C"/>
    <property type="match status" value="1"/>
</dbReference>
<evidence type="ECO:0000256" key="6">
    <source>
        <dbReference type="ARBA" id="ARBA00023139"/>
    </source>
</evidence>
<dbReference type="Proteomes" id="UP000325182">
    <property type="component" value="Unassembled WGS sequence"/>
</dbReference>
<proteinExistence type="inferred from homology"/>
<evidence type="ECO:0000256" key="4">
    <source>
        <dbReference type="ARBA" id="ARBA00022729"/>
    </source>
</evidence>
<feature type="domain" description="Spore germination GerAC-like C-terminal" evidence="9">
    <location>
        <begin position="229"/>
        <end position="397"/>
    </location>
</feature>
<dbReference type="PROSITE" id="PS51257">
    <property type="entry name" value="PROKAR_LIPOPROTEIN"/>
    <property type="match status" value="1"/>
</dbReference>
<keyword evidence="7" id="KW-0449">Lipoprotein</keyword>
<dbReference type="PANTHER" id="PTHR35789:SF1">
    <property type="entry name" value="SPORE GERMINATION PROTEIN B3"/>
    <property type="match status" value="1"/>
</dbReference>
<evidence type="ECO:0000259" key="9">
    <source>
        <dbReference type="Pfam" id="PF05504"/>
    </source>
</evidence>
<dbReference type="GO" id="GO:0016020">
    <property type="term" value="C:membrane"/>
    <property type="evidence" value="ECO:0007669"/>
    <property type="project" value="UniProtKB-SubCell"/>
</dbReference>
<protein>
    <submittedName>
        <fullName evidence="11">Ger(X)C family spore germination protein</fullName>
    </submittedName>
</protein>
<keyword evidence="3" id="KW-0309">Germination</keyword>
<name>A0A5D4MC36_9BACI</name>
<evidence type="ECO:0000256" key="2">
    <source>
        <dbReference type="ARBA" id="ARBA00007886"/>
    </source>
</evidence>
<accession>A0A5D4MC36</accession>
<gene>
    <name evidence="11" type="ORF">FZC84_12670</name>
</gene>
<evidence type="ECO:0000256" key="5">
    <source>
        <dbReference type="ARBA" id="ARBA00023136"/>
    </source>
</evidence>
<organism evidence="11 12">
    <name type="scientific">Rossellomorea vietnamensis</name>
    <dbReference type="NCBI Taxonomy" id="218284"/>
    <lineage>
        <taxon>Bacteria</taxon>
        <taxon>Bacillati</taxon>
        <taxon>Bacillota</taxon>
        <taxon>Bacilli</taxon>
        <taxon>Bacillales</taxon>
        <taxon>Bacillaceae</taxon>
        <taxon>Rossellomorea</taxon>
    </lineage>
</organism>
<dbReference type="Pfam" id="PF05504">
    <property type="entry name" value="Spore_GerAC"/>
    <property type="match status" value="1"/>
</dbReference>
<evidence type="ECO:0000313" key="11">
    <source>
        <dbReference type="EMBL" id="TYR98873.1"/>
    </source>
</evidence>
<evidence type="ECO:0000259" key="10">
    <source>
        <dbReference type="Pfam" id="PF25198"/>
    </source>
</evidence>
<dbReference type="EMBL" id="VTEG01000008">
    <property type="protein sequence ID" value="TYR98873.1"/>
    <property type="molecule type" value="Genomic_DNA"/>
</dbReference>